<accession>A0AAN0MDG0</accession>
<feature type="transmembrane region" description="Helical" evidence="1">
    <location>
        <begin position="6"/>
        <end position="24"/>
    </location>
</feature>
<feature type="transmembrane region" description="Helical" evidence="1">
    <location>
        <begin position="58"/>
        <end position="78"/>
    </location>
</feature>
<keyword evidence="3" id="KW-1185">Reference proteome</keyword>
<name>A0AAN0MDG0_9RHOB</name>
<keyword evidence="1" id="KW-0472">Membrane</keyword>
<proteinExistence type="predicted"/>
<dbReference type="Pfam" id="PF07330">
    <property type="entry name" value="DUF1467"/>
    <property type="match status" value="1"/>
</dbReference>
<dbReference type="KEGG" id="yrh:AABB31_10160"/>
<organism evidence="2 3">
    <name type="scientific">Yoonia rhodophyticola</name>
    <dbReference type="NCBI Taxonomy" id="3137370"/>
    <lineage>
        <taxon>Bacteria</taxon>
        <taxon>Pseudomonadati</taxon>
        <taxon>Pseudomonadota</taxon>
        <taxon>Alphaproteobacteria</taxon>
        <taxon>Rhodobacterales</taxon>
        <taxon>Paracoccaceae</taxon>
        <taxon>Yoonia</taxon>
    </lineage>
</organism>
<sequence>MGPVSAIVLFAVVWSMVFFIVLPLRMTSQGDTGEIVPGTHASAPANPQMKRKAKITTLWALPIWAIIAGTILSGAITVRDLDWFDRMATPAVSENSAGDKDG</sequence>
<dbReference type="AlphaFoldDB" id="A0AAN0MDG0"/>
<dbReference type="InterPro" id="IPR009935">
    <property type="entry name" value="DUF1467"/>
</dbReference>
<dbReference type="Proteomes" id="UP001470809">
    <property type="component" value="Chromosome"/>
</dbReference>
<evidence type="ECO:0000256" key="1">
    <source>
        <dbReference type="SAM" id="Phobius"/>
    </source>
</evidence>
<protein>
    <submittedName>
        <fullName evidence="2">DUF1467 family protein</fullName>
    </submittedName>
</protein>
<dbReference type="RefSeq" id="WP_342078468.1">
    <property type="nucleotide sequence ID" value="NZ_CP151767.2"/>
</dbReference>
<reference evidence="3" key="1">
    <citation type="submission" date="2024-04" db="EMBL/GenBank/DDBJ databases">
        <title>Phylogenomic analyses of a clade within the roseobacter group suggest taxonomic reassignments of species of the genera Aestuariivita, Citreicella, Loktanella, Nautella, Pelagibaca, Ruegeria, Thalassobius, Thiobacimonas and Tropicibacter, and the proposal o.</title>
        <authorList>
            <person name="Jeon C.O."/>
        </authorList>
    </citation>
    <scope>NUCLEOTIDE SEQUENCE [LARGE SCALE GENOMIC DNA]</scope>
    <source>
        <strain evidence="3">SS1-5</strain>
    </source>
</reference>
<reference evidence="2 3" key="2">
    <citation type="submission" date="2024-08" db="EMBL/GenBank/DDBJ databases">
        <title>Phylogenomic analyses of a clade within the roseobacter group suggest taxonomic reassignments of species of the genera Aestuariivita, Citreicella, Loktanella, Nautella, Pelagibaca, Ruegeria, Thalassobius, Thiobacimonas and Tropicibacter, and the proposal o.</title>
        <authorList>
            <person name="Jeon C.O."/>
        </authorList>
    </citation>
    <scope>NUCLEOTIDE SEQUENCE [LARGE SCALE GENOMIC DNA]</scope>
    <source>
        <strain evidence="2 3">SS1-5</strain>
    </source>
</reference>
<dbReference type="EMBL" id="CP151767">
    <property type="protein sequence ID" value="WZU69175.1"/>
    <property type="molecule type" value="Genomic_DNA"/>
</dbReference>
<evidence type="ECO:0000313" key="2">
    <source>
        <dbReference type="EMBL" id="WZU69175.1"/>
    </source>
</evidence>
<keyword evidence="1" id="KW-1133">Transmembrane helix</keyword>
<gene>
    <name evidence="2" type="ORF">AABB31_10160</name>
</gene>
<keyword evidence="1" id="KW-0812">Transmembrane</keyword>
<evidence type="ECO:0000313" key="3">
    <source>
        <dbReference type="Proteomes" id="UP001470809"/>
    </source>
</evidence>